<keyword evidence="3" id="KW-0862">Zinc</keyword>
<dbReference type="PANTHER" id="PTHR22696:SF1">
    <property type="entry name" value="E3 UBIQUITIN-PROTEIN LIGASE RNF26"/>
    <property type="match status" value="1"/>
</dbReference>
<dbReference type="InterPro" id="IPR001849">
    <property type="entry name" value="PH_domain"/>
</dbReference>
<gene>
    <name evidence="8" type="ORF">KFE25_004937</name>
</gene>
<dbReference type="InterPro" id="IPR017455">
    <property type="entry name" value="Znf_FYVE-rel"/>
</dbReference>
<dbReference type="GO" id="GO:0006511">
    <property type="term" value="P:ubiquitin-dependent protein catabolic process"/>
    <property type="evidence" value="ECO:0007669"/>
    <property type="project" value="TreeGrafter"/>
</dbReference>
<keyword evidence="9" id="KW-1185">Reference proteome</keyword>
<dbReference type="Pfam" id="PF13920">
    <property type="entry name" value="zf-C3HC4_3"/>
    <property type="match status" value="1"/>
</dbReference>
<protein>
    <recommendedName>
        <fullName evidence="10">FYVE-type domain-containing protein</fullName>
    </recommendedName>
</protein>
<dbReference type="PANTHER" id="PTHR22696">
    <property type="entry name" value="E3 UBIQUITIN-PROTEIN LIGASE RNF26"/>
    <property type="match status" value="1"/>
</dbReference>
<dbReference type="PROSITE" id="PS50178">
    <property type="entry name" value="ZF_FYVE"/>
    <property type="match status" value="1"/>
</dbReference>
<proteinExistence type="predicted"/>
<evidence type="ECO:0000259" key="7">
    <source>
        <dbReference type="PROSITE" id="PS50178"/>
    </source>
</evidence>
<comment type="caution">
    <text evidence="8">The sequence shown here is derived from an EMBL/GenBank/DDBJ whole genome shotgun (WGS) entry which is preliminary data.</text>
</comment>
<dbReference type="SUPFAM" id="SSF57850">
    <property type="entry name" value="RING/U-box"/>
    <property type="match status" value="1"/>
</dbReference>
<dbReference type="Gene3D" id="3.30.40.10">
    <property type="entry name" value="Zinc/RING finger domain, C3HC4 (zinc finger)"/>
    <property type="match status" value="2"/>
</dbReference>
<feature type="region of interest" description="Disordered" evidence="5">
    <location>
        <begin position="204"/>
        <end position="234"/>
    </location>
</feature>
<name>A0A8J5XD81_DIALT</name>
<evidence type="ECO:0000256" key="1">
    <source>
        <dbReference type="ARBA" id="ARBA00022723"/>
    </source>
</evidence>
<dbReference type="OrthoDB" id="660555at2759"/>
<dbReference type="InterPro" id="IPR000306">
    <property type="entry name" value="Znf_FYVE"/>
</dbReference>
<accession>A0A8J5XD81</accession>
<dbReference type="GO" id="GO:0016567">
    <property type="term" value="P:protein ubiquitination"/>
    <property type="evidence" value="ECO:0007669"/>
    <property type="project" value="TreeGrafter"/>
</dbReference>
<reference evidence="8" key="1">
    <citation type="submission" date="2021-05" db="EMBL/GenBank/DDBJ databases">
        <title>The genome of the haptophyte Pavlova lutheri (Diacronema luteri, Pavlovales) - a model for lipid biosynthesis in eukaryotic algae.</title>
        <authorList>
            <person name="Hulatt C.J."/>
            <person name="Posewitz M.C."/>
        </authorList>
    </citation>
    <scope>NUCLEOTIDE SEQUENCE</scope>
    <source>
        <strain evidence="8">NIVA-4/92</strain>
    </source>
</reference>
<evidence type="ECO:0000259" key="6">
    <source>
        <dbReference type="PROSITE" id="PS50003"/>
    </source>
</evidence>
<dbReference type="InterPro" id="IPR011993">
    <property type="entry name" value="PH-like_dom_sf"/>
</dbReference>
<keyword evidence="1" id="KW-0479">Metal-binding</keyword>
<dbReference type="SMART" id="SM00064">
    <property type="entry name" value="FYVE"/>
    <property type="match status" value="1"/>
</dbReference>
<dbReference type="InterPro" id="IPR013083">
    <property type="entry name" value="Znf_RING/FYVE/PHD"/>
</dbReference>
<dbReference type="SUPFAM" id="SSF57903">
    <property type="entry name" value="FYVE/PHD zinc finger"/>
    <property type="match status" value="1"/>
</dbReference>
<evidence type="ECO:0000313" key="8">
    <source>
        <dbReference type="EMBL" id="KAG8463426.1"/>
    </source>
</evidence>
<evidence type="ECO:0000256" key="2">
    <source>
        <dbReference type="ARBA" id="ARBA00022771"/>
    </source>
</evidence>
<dbReference type="SUPFAM" id="SSF50729">
    <property type="entry name" value="PH domain-like"/>
    <property type="match status" value="1"/>
</dbReference>
<dbReference type="PROSITE" id="PS50003">
    <property type="entry name" value="PH_DOMAIN"/>
    <property type="match status" value="1"/>
</dbReference>
<sequence>MSSRFRCCPCAFHEEVDEEPPRRSGVLTKQGDSGRRRWVDRLFILDDRRFLYREGESADGPVRQATELTPSCTAEIAVDEEGVSILVLSVPHADLQWRMRARGGLPELRAWQTALLRAIRPRWADQLECNCCQGRFSVLRWRHHCRRCGFCVCAACSTRVSSLRTLGYDEPTTLCSLCAISADGDGRGGGALAKLPPHAITLRIAPPGQRAGARDDSAREPLLPRDVALSPGGGGGGPTAALAAAASALSSLLPAGAQRQLAHAAERPPAQTHAERIRIKYGIGAAGAQSNAAAHAADRRSGSAELAAVPVPQQPARGAESHLCVICLEADAVIAALPCGHRALCARDSQALGLRSPCPVCRQTIEQFQRIY</sequence>
<evidence type="ECO:0000256" key="4">
    <source>
        <dbReference type="PROSITE-ProRule" id="PRU00091"/>
    </source>
</evidence>
<dbReference type="AlphaFoldDB" id="A0A8J5XD81"/>
<dbReference type="EMBL" id="JAGTXO010000016">
    <property type="protein sequence ID" value="KAG8463426.1"/>
    <property type="molecule type" value="Genomic_DNA"/>
</dbReference>
<evidence type="ECO:0000313" key="9">
    <source>
        <dbReference type="Proteomes" id="UP000751190"/>
    </source>
</evidence>
<dbReference type="InterPro" id="IPR011011">
    <property type="entry name" value="Znf_FYVE_PHD"/>
</dbReference>
<feature type="domain" description="PH" evidence="6">
    <location>
        <begin position="20"/>
        <end position="120"/>
    </location>
</feature>
<organism evidence="8 9">
    <name type="scientific">Diacronema lutheri</name>
    <name type="common">Unicellular marine alga</name>
    <name type="synonym">Monochrysis lutheri</name>
    <dbReference type="NCBI Taxonomy" id="2081491"/>
    <lineage>
        <taxon>Eukaryota</taxon>
        <taxon>Haptista</taxon>
        <taxon>Haptophyta</taxon>
        <taxon>Pavlovophyceae</taxon>
        <taxon>Pavlovales</taxon>
        <taxon>Pavlovaceae</taxon>
        <taxon>Diacronema</taxon>
    </lineage>
</organism>
<evidence type="ECO:0008006" key="10">
    <source>
        <dbReference type="Google" id="ProtNLM"/>
    </source>
</evidence>
<keyword evidence="2 4" id="KW-0863">Zinc-finger</keyword>
<dbReference type="CDD" id="cd00065">
    <property type="entry name" value="FYVE_like_SF"/>
    <property type="match status" value="1"/>
</dbReference>
<dbReference type="GO" id="GO:0061630">
    <property type="term" value="F:ubiquitin protein ligase activity"/>
    <property type="evidence" value="ECO:0007669"/>
    <property type="project" value="TreeGrafter"/>
</dbReference>
<dbReference type="GO" id="GO:0008270">
    <property type="term" value="F:zinc ion binding"/>
    <property type="evidence" value="ECO:0007669"/>
    <property type="project" value="UniProtKB-KW"/>
</dbReference>
<dbReference type="Pfam" id="PF01363">
    <property type="entry name" value="FYVE"/>
    <property type="match status" value="1"/>
</dbReference>
<feature type="compositionally biased region" description="Basic and acidic residues" evidence="5">
    <location>
        <begin position="212"/>
        <end position="223"/>
    </location>
</feature>
<dbReference type="Proteomes" id="UP000751190">
    <property type="component" value="Unassembled WGS sequence"/>
</dbReference>
<dbReference type="Gene3D" id="2.30.29.30">
    <property type="entry name" value="Pleckstrin-homology domain (PH domain)/Phosphotyrosine-binding domain (PTB)"/>
    <property type="match status" value="1"/>
</dbReference>
<evidence type="ECO:0000256" key="3">
    <source>
        <dbReference type="ARBA" id="ARBA00022833"/>
    </source>
</evidence>
<feature type="domain" description="FYVE-type" evidence="7">
    <location>
        <begin position="123"/>
        <end position="183"/>
    </location>
</feature>
<evidence type="ECO:0000256" key="5">
    <source>
        <dbReference type="SAM" id="MobiDB-lite"/>
    </source>
</evidence>